<dbReference type="EMBL" id="WQMT02000002">
    <property type="protein sequence ID" value="KAG9226185.1"/>
    <property type="molecule type" value="Genomic_DNA"/>
</dbReference>
<proteinExistence type="predicted"/>
<protein>
    <submittedName>
        <fullName evidence="1">Uncharacterized protein</fullName>
    </submittedName>
</protein>
<reference evidence="1 2" key="1">
    <citation type="journal article" date="2021" name="Appl. Environ. Microbiol.">
        <title>Genetic linkage and physical mapping for an oyster mushroom Pleurotus cornucopiae and QTL analysis for the trait cap color.</title>
        <authorList>
            <person name="Zhang Y."/>
            <person name="Gao W."/>
            <person name="Sonnenberg A."/>
            <person name="Chen Q."/>
            <person name="Zhang J."/>
            <person name="Huang C."/>
        </authorList>
    </citation>
    <scope>NUCLEOTIDE SEQUENCE [LARGE SCALE GENOMIC DNA]</scope>
    <source>
        <strain evidence="1">CCMSSC00406</strain>
    </source>
</reference>
<sequence>MSTPPLYTNSLLFARLPNLATPHFLSTLISDAAASTKERLLIILFSPLFKDGAISHTESWDAVQCILTFVYVQATKIAQDADRVLMDVDVLLKASDEEIGEDVLAEMEAVYLVQGDLITAHLPPSLGSLPHIYLPRDPFSHPGSPVASNGTDNATHNHKPYPPTYPVVALGGTFDHLHAGHKILLSMGAWIASEKLIAGVTDDALLGSKSNKDLLQPLPVRISRILKFLRLFNPHIHYDVVPINDVYGPTGWDPNVQGLVVSKETLGGAAAIAKHREAHSLPALQTFVIDVISSSDAKLEHDDIEMLKQTKMSSTFIREWIAAKKRSEGNHK</sequence>
<name>A0ACB7J854_PLECO</name>
<evidence type="ECO:0000313" key="1">
    <source>
        <dbReference type="EMBL" id="KAG9226185.1"/>
    </source>
</evidence>
<organism evidence="1 2">
    <name type="scientific">Pleurotus cornucopiae</name>
    <name type="common">Cornucopia mushroom</name>
    <dbReference type="NCBI Taxonomy" id="5321"/>
    <lineage>
        <taxon>Eukaryota</taxon>
        <taxon>Fungi</taxon>
        <taxon>Dikarya</taxon>
        <taxon>Basidiomycota</taxon>
        <taxon>Agaricomycotina</taxon>
        <taxon>Agaricomycetes</taxon>
        <taxon>Agaricomycetidae</taxon>
        <taxon>Agaricales</taxon>
        <taxon>Pleurotineae</taxon>
        <taxon>Pleurotaceae</taxon>
        <taxon>Pleurotus</taxon>
    </lineage>
</organism>
<dbReference type="Proteomes" id="UP000824881">
    <property type="component" value="Unassembled WGS sequence"/>
</dbReference>
<comment type="caution">
    <text evidence="1">The sequence shown here is derived from an EMBL/GenBank/DDBJ whole genome shotgun (WGS) entry which is preliminary data.</text>
</comment>
<keyword evidence="2" id="KW-1185">Reference proteome</keyword>
<accession>A0ACB7J854</accession>
<evidence type="ECO:0000313" key="2">
    <source>
        <dbReference type="Proteomes" id="UP000824881"/>
    </source>
</evidence>
<gene>
    <name evidence="1" type="ORF">CCMSSC00406_0005096</name>
</gene>